<gene>
    <name evidence="2" type="ORF">A2112_01320</name>
</gene>
<keyword evidence="1" id="KW-1133">Transmembrane helix</keyword>
<evidence type="ECO:0000256" key="1">
    <source>
        <dbReference type="SAM" id="Phobius"/>
    </source>
</evidence>
<feature type="transmembrane region" description="Helical" evidence="1">
    <location>
        <begin position="64"/>
        <end position="85"/>
    </location>
</feature>
<accession>A0A1F7WQE1</accession>
<dbReference type="EMBL" id="MGFK01000014">
    <property type="protein sequence ID" value="OGM04398.1"/>
    <property type="molecule type" value="Genomic_DNA"/>
</dbReference>
<evidence type="ECO:0000313" key="3">
    <source>
        <dbReference type="Proteomes" id="UP000177091"/>
    </source>
</evidence>
<keyword evidence="1" id="KW-0812">Transmembrane</keyword>
<evidence type="ECO:0000313" key="2">
    <source>
        <dbReference type="EMBL" id="OGM04398.1"/>
    </source>
</evidence>
<sequence length="234" mass="25735">MLKTQTPQVSDKEKVQVATQAPVKGVKPALSQNVKPQKVNDEEEVMEVFEEGGGIKKGSFISNLLIRAAILAFINLIGVAGIIYFDRKIPEKALEVKSFRSEQLGISAQNSEIIKRDIEESKELADKLFSLFPDDEGLVNFANELDRIKAEGKIVGFSFATEEAVKDKTGSIGIPVLIEIKGTWAEIDTDLQKIQKLPYLLRPIQVSAAPAPEEGLIDLKFGGFLYVGKDFGKN</sequence>
<keyword evidence="1" id="KW-0472">Membrane</keyword>
<dbReference type="AlphaFoldDB" id="A0A1F7WQE1"/>
<comment type="caution">
    <text evidence="2">The sequence shown here is derived from an EMBL/GenBank/DDBJ whole genome shotgun (WGS) entry which is preliminary data.</text>
</comment>
<organism evidence="2 3">
    <name type="scientific">Candidatus Woesebacteria bacterium GWA1_42_12</name>
    <dbReference type="NCBI Taxonomy" id="1802472"/>
    <lineage>
        <taxon>Bacteria</taxon>
        <taxon>Candidatus Woeseibacteriota</taxon>
    </lineage>
</organism>
<name>A0A1F7WQE1_9BACT</name>
<proteinExistence type="predicted"/>
<dbReference type="Proteomes" id="UP000177091">
    <property type="component" value="Unassembled WGS sequence"/>
</dbReference>
<reference evidence="2 3" key="1">
    <citation type="journal article" date="2016" name="Nat. Commun.">
        <title>Thousands of microbial genomes shed light on interconnected biogeochemical processes in an aquifer system.</title>
        <authorList>
            <person name="Anantharaman K."/>
            <person name="Brown C.T."/>
            <person name="Hug L.A."/>
            <person name="Sharon I."/>
            <person name="Castelle C.J."/>
            <person name="Probst A.J."/>
            <person name="Thomas B.C."/>
            <person name="Singh A."/>
            <person name="Wilkins M.J."/>
            <person name="Karaoz U."/>
            <person name="Brodie E.L."/>
            <person name="Williams K.H."/>
            <person name="Hubbard S.S."/>
            <person name="Banfield J.F."/>
        </authorList>
    </citation>
    <scope>NUCLEOTIDE SEQUENCE [LARGE SCALE GENOMIC DNA]</scope>
</reference>
<protein>
    <submittedName>
        <fullName evidence="2">Uncharacterized protein</fullName>
    </submittedName>
</protein>